<feature type="chain" id="PRO_5045366133" evidence="1">
    <location>
        <begin position="29"/>
        <end position="579"/>
    </location>
</feature>
<reference evidence="2" key="1">
    <citation type="submission" date="2022-03" db="EMBL/GenBank/DDBJ databases">
        <title>Identification of a novel bacterium isolated from mangrove sediments.</title>
        <authorList>
            <person name="Pan X."/>
        </authorList>
    </citation>
    <scope>NUCLEOTIDE SEQUENCE</scope>
    <source>
        <strain evidence="2">B1949</strain>
    </source>
</reference>
<organism evidence="2 3">
    <name type="scientific">Novosphingobium organovorum</name>
    <dbReference type="NCBI Taxonomy" id="2930092"/>
    <lineage>
        <taxon>Bacteria</taxon>
        <taxon>Pseudomonadati</taxon>
        <taxon>Pseudomonadota</taxon>
        <taxon>Alphaproteobacteria</taxon>
        <taxon>Sphingomonadales</taxon>
        <taxon>Sphingomonadaceae</taxon>
        <taxon>Novosphingobium</taxon>
    </lineage>
</organism>
<dbReference type="RefSeq" id="WP_244021662.1">
    <property type="nucleotide sequence ID" value="NZ_JALHLF010000055.1"/>
</dbReference>
<protein>
    <submittedName>
        <fullName evidence="2">Uncharacterized protein</fullName>
    </submittedName>
</protein>
<evidence type="ECO:0000313" key="3">
    <source>
        <dbReference type="Proteomes" id="UP001162881"/>
    </source>
</evidence>
<dbReference type="Gene3D" id="2.160.20.20">
    <property type="match status" value="1"/>
</dbReference>
<gene>
    <name evidence="2" type="ORF">MTR62_13290</name>
</gene>
<dbReference type="InterPro" id="IPR012332">
    <property type="entry name" value="Autotransporter_pectin_lyase_C"/>
</dbReference>
<dbReference type="EMBL" id="JALHLF010000055">
    <property type="protein sequence ID" value="MCJ2183657.1"/>
    <property type="molecule type" value="Genomic_DNA"/>
</dbReference>
<keyword evidence="3" id="KW-1185">Reference proteome</keyword>
<feature type="signal peptide" evidence="1">
    <location>
        <begin position="1"/>
        <end position="28"/>
    </location>
</feature>
<sequence length="579" mass="60242">MNKSTCSLAALILALGLVPLAGAPSALAAEAPALVAATRHFDTLTLRAGELPQAPQGKQLTLTVDGIETPLAPGTYTGDVTLSVTDDIPLHFLDLPVQQMRTALYVENGVPVWSKSVKAALGQGSAEAGKAQRLDIRSVGPDFNGVIVTGNGSYRLDHPVIDMVGNGGNDFAGFGAAIMATGKVDLTIERPIIRTHGAIRTALFTGDDAVVHVDNAEIETLNGTLPKGYHFTVDLGRMMEAPWMLGVSGNVRASNLVGNGTLYITNSHIRSQGWGGLSTDAPQHVRMIVKDSLIELTDTGYGTYSIGDSLNTFAHSILRSPEVGAIMAAQGSLTLTDATRVEAGTYGVMMHSGLGGGTLTIDGGSEIHAGRAAIEVKGVATTILVDDARITSATGVILQAMENDDPVMQQLMRGELPEGMSAFPPGMGPDDARPQGARPNPDVVAHFAHVGLIGDFWNARVAQGGMNLTFGADAHITGRISTARAAPASGTAPTRATYREIGNVVDTAVPDPRPDGMVVHLAPGSRWTVTGASYLNRLVIDAGARIDGGSGALTLTVNGKRIAARPGHYEGQIVLDSQP</sequence>
<name>A0ABT0BF17_9SPHN</name>
<dbReference type="Proteomes" id="UP001162881">
    <property type="component" value="Unassembled WGS sequence"/>
</dbReference>
<accession>A0ABT0BF17</accession>
<evidence type="ECO:0000313" key="2">
    <source>
        <dbReference type="EMBL" id="MCJ2183657.1"/>
    </source>
</evidence>
<evidence type="ECO:0000256" key="1">
    <source>
        <dbReference type="SAM" id="SignalP"/>
    </source>
</evidence>
<keyword evidence="1" id="KW-0732">Signal</keyword>
<proteinExistence type="predicted"/>
<comment type="caution">
    <text evidence="2">The sequence shown here is derived from an EMBL/GenBank/DDBJ whole genome shotgun (WGS) entry which is preliminary data.</text>
</comment>